<accession>A0ABD3L6Z1</accession>
<keyword evidence="3" id="KW-1185">Reference proteome</keyword>
<dbReference type="InterPro" id="IPR032675">
    <property type="entry name" value="LRR_dom_sf"/>
</dbReference>
<dbReference type="EMBL" id="JBJKBG010000003">
    <property type="protein sequence ID" value="KAL3746354.1"/>
    <property type="molecule type" value="Genomic_DNA"/>
</dbReference>
<protein>
    <submittedName>
        <fullName evidence="2">Uncharacterized protein</fullName>
    </submittedName>
</protein>
<dbReference type="AlphaFoldDB" id="A0ABD3L6Z1"/>
<feature type="compositionally biased region" description="Basic and acidic residues" evidence="1">
    <location>
        <begin position="476"/>
        <end position="487"/>
    </location>
</feature>
<reference evidence="2 3" key="1">
    <citation type="submission" date="2024-11" db="EMBL/GenBank/DDBJ databases">
        <title>Chromosome-level genome assembly of Eucalyptus globulus Labill. provides insights into its genome evolution.</title>
        <authorList>
            <person name="Li X."/>
        </authorList>
    </citation>
    <scope>NUCLEOTIDE SEQUENCE [LARGE SCALE GENOMIC DNA]</scope>
    <source>
        <strain evidence="2">CL2024</strain>
        <tissue evidence="2">Fresh tender leaves</tissue>
    </source>
</reference>
<feature type="compositionally biased region" description="Polar residues" evidence="1">
    <location>
        <begin position="439"/>
        <end position="448"/>
    </location>
</feature>
<gene>
    <name evidence="2" type="ORF">ACJRO7_015331</name>
</gene>
<evidence type="ECO:0000313" key="2">
    <source>
        <dbReference type="EMBL" id="KAL3746354.1"/>
    </source>
</evidence>
<feature type="non-terminal residue" evidence="2">
    <location>
        <position position="501"/>
    </location>
</feature>
<evidence type="ECO:0000313" key="3">
    <source>
        <dbReference type="Proteomes" id="UP001634007"/>
    </source>
</evidence>
<dbReference type="Proteomes" id="UP001634007">
    <property type="component" value="Unassembled WGS sequence"/>
</dbReference>
<comment type="caution">
    <text evidence="2">The sequence shown here is derived from an EMBL/GenBank/DDBJ whole genome shotgun (WGS) entry which is preliminary data.</text>
</comment>
<dbReference type="Gene3D" id="3.80.10.10">
    <property type="entry name" value="Ribonuclease Inhibitor"/>
    <property type="match status" value="2"/>
</dbReference>
<evidence type="ECO:0000256" key="1">
    <source>
        <dbReference type="SAM" id="MobiDB-lite"/>
    </source>
</evidence>
<dbReference type="PANTHER" id="PTHR47186:SF61">
    <property type="entry name" value="LEUCINE-RICH REPEAT-CONTAINING PROTEIN 57-RELATED"/>
    <property type="match status" value="1"/>
</dbReference>
<proteinExistence type="predicted"/>
<organism evidence="2 3">
    <name type="scientific">Eucalyptus globulus</name>
    <name type="common">Tasmanian blue gum</name>
    <dbReference type="NCBI Taxonomy" id="34317"/>
    <lineage>
        <taxon>Eukaryota</taxon>
        <taxon>Viridiplantae</taxon>
        <taxon>Streptophyta</taxon>
        <taxon>Embryophyta</taxon>
        <taxon>Tracheophyta</taxon>
        <taxon>Spermatophyta</taxon>
        <taxon>Magnoliopsida</taxon>
        <taxon>eudicotyledons</taxon>
        <taxon>Gunneridae</taxon>
        <taxon>Pentapetalae</taxon>
        <taxon>rosids</taxon>
        <taxon>malvids</taxon>
        <taxon>Myrtales</taxon>
        <taxon>Myrtaceae</taxon>
        <taxon>Myrtoideae</taxon>
        <taxon>Eucalypteae</taxon>
        <taxon>Eucalyptus</taxon>
    </lineage>
</organism>
<sequence length="501" mass="56379">MLEKLEELYLANCEHLVGEIPNEIGHISSLRVLDLCWTKISKVPRTINMLSHLSTLDLIGCDEITELPELPANLVHLCFKSRSLQVVPNLSKLINLHKCDLEWIGRLSKLKKLELCLLNIAAPPTELGPLSLLEDLTLHNLDFQALEQLPPSLLSLKLVNFSSTGSLLSKLKILSNLTLRFSQSQEIQLNGLLSLQSLCLEKYDLQSLSIPSSLRKLSVYKCPNMVEIQFLGMSASLEELSIVDCRSIGRIVLCGDGGSPSVLDHSKSSSESTYWSPGVLLLPNALKKLKILRLLDCKNVLEIQVIGTLLSLLDISIRCCDAMEKFRGISNLKNLLRLVIYECSNLRVVEGLDELEFMTRLNVNKCHSLEKLLDILNSKIPYNCQILVNHCRKSLNALSPDYIPFERYRRMARQGVPQLEINKEEAKMEEDAKEPGTKLQPQFHPSTSSRDHQISKEPPIGNVREGTPPGKQNQTMEKDSHRLKNLDELAPPITFCDRLKT</sequence>
<feature type="region of interest" description="Disordered" evidence="1">
    <location>
        <begin position="419"/>
        <end position="501"/>
    </location>
</feature>
<dbReference type="PANTHER" id="PTHR47186">
    <property type="entry name" value="LEUCINE-RICH REPEAT-CONTAINING PROTEIN 57"/>
    <property type="match status" value="1"/>
</dbReference>
<feature type="compositionally biased region" description="Basic and acidic residues" evidence="1">
    <location>
        <begin position="421"/>
        <end position="436"/>
    </location>
</feature>
<dbReference type="SUPFAM" id="SSF52058">
    <property type="entry name" value="L domain-like"/>
    <property type="match status" value="1"/>
</dbReference>
<name>A0ABD3L6Z1_EUCGL</name>